<feature type="region of interest" description="Disordered" evidence="1">
    <location>
        <begin position="1"/>
        <end position="27"/>
    </location>
</feature>
<keyword evidence="3" id="KW-1185">Reference proteome</keyword>
<dbReference type="Proteomes" id="UP000324222">
    <property type="component" value="Unassembled WGS sequence"/>
</dbReference>
<gene>
    <name evidence="2" type="ORF">E2C01_084605</name>
</gene>
<evidence type="ECO:0000256" key="1">
    <source>
        <dbReference type="SAM" id="MobiDB-lite"/>
    </source>
</evidence>
<reference evidence="2 3" key="1">
    <citation type="submission" date="2019-05" db="EMBL/GenBank/DDBJ databases">
        <title>Another draft genome of Portunus trituberculatus and its Hox gene families provides insights of decapod evolution.</title>
        <authorList>
            <person name="Jeong J.-H."/>
            <person name="Song I."/>
            <person name="Kim S."/>
            <person name="Choi T."/>
            <person name="Kim D."/>
            <person name="Ryu S."/>
            <person name="Kim W."/>
        </authorList>
    </citation>
    <scope>NUCLEOTIDE SEQUENCE [LARGE SCALE GENOMIC DNA]</scope>
    <source>
        <tissue evidence="2">Muscle</tissue>
    </source>
</reference>
<feature type="compositionally biased region" description="Polar residues" evidence="1">
    <location>
        <begin position="1"/>
        <end position="13"/>
    </location>
</feature>
<evidence type="ECO:0000313" key="3">
    <source>
        <dbReference type="Proteomes" id="UP000324222"/>
    </source>
</evidence>
<dbReference type="EMBL" id="VSRR010081720">
    <property type="protein sequence ID" value="MPC89651.1"/>
    <property type="molecule type" value="Genomic_DNA"/>
</dbReference>
<proteinExistence type="predicted"/>
<sequence>MNSGLIHHPSSSLALLDTPEGQGSSAAGHSCIASLMGSRPAGQHIPYRRKRQLLLSLTLLEPGRVTKLSKEGEGDCVDPCWASGSCPAT</sequence>
<name>A0A5B7IVT5_PORTR</name>
<organism evidence="2 3">
    <name type="scientific">Portunus trituberculatus</name>
    <name type="common">Swimming crab</name>
    <name type="synonym">Neptunus trituberculatus</name>
    <dbReference type="NCBI Taxonomy" id="210409"/>
    <lineage>
        <taxon>Eukaryota</taxon>
        <taxon>Metazoa</taxon>
        <taxon>Ecdysozoa</taxon>
        <taxon>Arthropoda</taxon>
        <taxon>Crustacea</taxon>
        <taxon>Multicrustacea</taxon>
        <taxon>Malacostraca</taxon>
        <taxon>Eumalacostraca</taxon>
        <taxon>Eucarida</taxon>
        <taxon>Decapoda</taxon>
        <taxon>Pleocyemata</taxon>
        <taxon>Brachyura</taxon>
        <taxon>Eubrachyura</taxon>
        <taxon>Portunoidea</taxon>
        <taxon>Portunidae</taxon>
        <taxon>Portuninae</taxon>
        <taxon>Portunus</taxon>
    </lineage>
</organism>
<comment type="caution">
    <text evidence="2">The sequence shown here is derived from an EMBL/GenBank/DDBJ whole genome shotgun (WGS) entry which is preliminary data.</text>
</comment>
<accession>A0A5B7IVT5</accession>
<dbReference type="AlphaFoldDB" id="A0A5B7IVT5"/>
<evidence type="ECO:0000313" key="2">
    <source>
        <dbReference type="EMBL" id="MPC89651.1"/>
    </source>
</evidence>
<protein>
    <submittedName>
        <fullName evidence="2">Uncharacterized protein</fullName>
    </submittedName>
</protein>